<proteinExistence type="predicted"/>
<protein>
    <recommendedName>
        <fullName evidence="4">Porin domain-containing protein</fullName>
    </recommendedName>
</protein>
<evidence type="ECO:0000313" key="3">
    <source>
        <dbReference type="Proteomes" id="UP000194003"/>
    </source>
</evidence>
<evidence type="ECO:0000256" key="1">
    <source>
        <dbReference type="SAM" id="SignalP"/>
    </source>
</evidence>
<feature type="chain" id="PRO_5012395424" description="Porin domain-containing protein" evidence="1">
    <location>
        <begin position="24"/>
        <end position="443"/>
    </location>
</feature>
<sequence length="443" mass="45897">MKKGLILGAAAMAAVVAAPSADAGEVKMGGYYMFRGISADSNITTETGNAKDIAAMYHRLNIKMDFIASPKTHAHLVFRPLNSNLISSADLGTVTDAIGTASTPGNDWSIRQGWLETEAWGVGVKVGEMPISLNDSILVEHDATAFGTWLLAKSFGDVTAILAGVKAEEGSASSTTASATPANQDDADLYALSLLGKAGSVNWQLTGAYLDADYGSTLGTTINTVATDDVNNFWLALTLNGAMGGIDLTGTIVYEDGFSGVTPTANSVSGTWDANGFLVGLRAKGKTGFGSWSGYAFYGDEDFDSVTNDNTVWSKTWDTGGPGGQDLMGNWAAAATGSAGLLSNATKNMWGIGAGLSVKAGAWTITPHLDYAALAEDRPTGYTTNQDVSDAAWGGSIGAATKIDTDTTFGLFGAYVDPQSGSAVGTTSIDEMHILEATIKMKF</sequence>
<dbReference type="OrthoDB" id="8478611at2"/>
<accession>A0A1Y2K9T3</accession>
<keyword evidence="1" id="KW-0732">Signal</keyword>
<dbReference type="Proteomes" id="UP000194003">
    <property type="component" value="Unassembled WGS sequence"/>
</dbReference>
<name>A0A1Y2K9T3_9PROT</name>
<evidence type="ECO:0008006" key="4">
    <source>
        <dbReference type="Google" id="ProtNLM"/>
    </source>
</evidence>
<dbReference type="EMBL" id="LVJN01000016">
    <property type="protein sequence ID" value="OSM06111.1"/>
    <property type="molecule type" value="Genomic_DNA"/>
</dbReference>
<reference evidence="2 3" key="1">
    <citation type="journal article" date="2016" name="BMC Genomics">
        <title>Combined genomic and structural analyses of a cultured magnetotactic bacterium reveals its niche adaptation to a dynamic environment.</title>
        <authorList>
            <person name="Araujo A.C."/>
            <person name="Morillo V."/>
            <person name="Cypriano J."/>
            <person name="Teixeira L.C."/>
            <person name="Leao P."/>
            <person name="Lyra S."/>
            <person name="Almeida L.G."/>
            <person name="Bazylinski D.A."/>
            <person name="Vasconcellos A.T."/>
            <person name="Abreu F."/>
            <person name="Lins U."/>
        </authorList>
    </citation>
    <scope>NUCLEOTIDE SEQUENCE [LARGE SCALE GENOMIC DNA]</scope>
    <source>
        <strain evidence="2 3">IT-1</strain>
    </source>
</reference>
<keyword evidence="3" id="KW-1185">Reference proteome</keyword>
<dbReference type="AlphaFoldDB" id="A0A1Y2K9T3"/>
<organism evidence="2 3">
    <name type="scientific">Magnetofaba australis IT-1</name>
    <dbReference type="NCBI Taxonomy" id="1434232"/>
    <lineage>
        <taxon>Bacteria</taxon>
        <taxon>Pseudomonadati</taxon>
        <taxon>Pseudomonadota</taxon>
        <taxon>Magnetococcia</taxon>
        <taxon>Magnetococcales</taxon>
        <taxon>Magnetococcaceae</taxon>
        <taxon>Magnetofaba</taxon>
    </lineage>
</organism>
<dbReference type="RefSeq" id="WP_085441246.1">
    <property type="nucleotide sequence ID" value="NZ_LVJN01000016.1"/>
</dbReference>
<gene>
    <name evidence="2" type="ORF">MAIT1_01067</name>
</gene>
<comment type="caution">
    <text evidence="2">The sequence shown here is derived from an EMBL/GenBank/DDBJ whole genome shotgun (WGS) entry which is preliminary data.</text>
</comment>
<evidence type="ECO:0000313" key="2">
    <source>
        <dbReference type="EMBL" id="OSM06111.1"/>
    </source>
</evidence>
<feature type="signal peptide" evidence="1">
    <location>
        <begin position="1"/>
        <end position="23"/>
    </location>
</feature>